<accession>B7PR59</accession>
<proteinExistence type="predicted"/>
<gene>
    <name evidence="1" type="ORF">IscW_ISCW006072</name>
</gene>
<evidence type="ECO:0000313" key="2">
    <source>
        <dbReference type="EnsemblMetazoa" id="ISCW006072-PA"/>
    </source>
</evidence>
<dbReference type="EMBL" id="ABJB011027918">
    <property type="status" value="NOT_ANNOTATED_CDS"/>
    <property type="molecule type" value="Genomic_DNA"/>
</dbReference>
<reference evidence="1 3" key="1">
    <citation type="submission" date="2008-03" db="EMBL/GenBank/DDBJ databases">
        <title>Annotation of Ixodes scapularis.</title>
        <authorList>
            <consortium name="Ixodes scapularis Genome Project Consortium"/>
            <person name="Caler E."/>
            <person name="Hannick L.I."/>
            <person name="Bidwell S."/>
            <person name="Joardar V."/>
            <person name="Thiagarajan M."/>
            <person name="Amedeo P."/>
            <person name="Galinsky K.J."/>
            <person name="Schobel S."/>
            <person name="Inman J."/>
            <person name="Hostetler J."/>
            <person name="Miller J."/>
            <person name="Hammond M."/>
            <person name="Megy K."/>
            <person name="Lawson D."/>
            <person name="Kodira C."/>
            <person name="Sutton G."/>
            <person name="Meyer J."/>
            <person name="Hill C.A."/>
            <person name="Birren B."/>
            <person name="Nene V."/>
            <person name="Collins F."/>
            <person name="Alarcon-Chaidez F."/>
            <person name="Wikel S."/>
            <person name="Strausberg R."/>
        </authorList>
    </citation>
    <scope>NUCLEOTIDE SEQUENCE [LARGE SCALE GENOMIC DNA]</scope>
    <source>
        <strain evidence="3">Wikel</strain>
        <strain evidence="1">Wikel colony</strain>
    </source>
</reference>
<dbReference type="VEuPathDB" id="VectorBase:ISCW006072"/>
<dbReference type="VEuPathDB" id="VectorBase:ISCI006072"/>
<sequence length="51" mass="6084">MPPSVYFRGKIPASYMQKRTRARAIVRYISYFRRPTPTRLCCGRYENTVPQ</sequence>
<dbReference type="EnsemblMetazoa" id="ISCW006072-RA">
    <property type="protein sequence ID" value="ISCW006072-PA"/>
    <property type="gene ID" value="ISCW006072"/>
</dbReference>
<keyword evidence="3" id="KW-1185">Reference proteome</keyword>
<evidence type="ECO:0000313" key="3">
    <source>
        <dbReference type="Proteomes" id="UP000001555"/>
    </source>
</evidence>
<dbReference type="AlphaFoldDB" id="B7PR59"/>
<dbReference type="HOGENOM" id="CLU_3108740_0_0_1"/>
<dbReference type="EMBL" id="DS770509">
    <property type="protein sequence ID" value="EEC09081.1"/>
    <property type="molecule type" value="Genomic_DNA"/>
</dbReference>
<dbReference type="Proteomes" id="UP000001555">
    <property type="component" value="Unassembled WGS sequence"/>
</dbReference>
<evidence type="ECO:0000313" key="1">
    <source>
        <dbReference type="EMBL" id="EEC09081.1"/>
    </source>
</evidence>
<protein>
    <submittedName>
        <fullName evidence="1 2">Uncharacterized protein</fullName>
    </submittedName>
</protein>
<reference evidence="2" key="2">
    <citation type="submission" date="2020-05" db="UniProtKB">
        <authorList>
            <consortium name="EnsemblMetazoa"/>
        </authorList>
    </citation>
    <scope>IDENTIFICATION</scope>
    <source>
        <strain evidence="2">wikel</strain>
    </source>
</reference>
<name>B7PR59_IXOSC</name>
<dbReference type="InParanoid" id="B7PR59"/>
<organism>
    <name type="scientific">Ixodes scapularis</name>
    <name type="common">Black-legged tick</name>
    <name type="synonym">Deer tick</name>
    <dbReference type="NCBI Taxonomy" id="6945"/>
    <lineage>
        <taxon>Eukaryota</taxon>
        <taxon>Metazoa</taxon>
        <taxon>Ecdysozoa</taxon>
        <taxon>Arthropoda</taxon>
        <taxon>Chelicerata</taxon>
        <taxon>Arachnida</taxon>
        <taxon>Acari</taxon>
        <taxon>Parasitiformes</taxon>
        <taxon>Ixodida</taxon>
        <taxon>Ixodoidea</taxon>
        <taxon>Ixodidae</taxon>
        <taxon>Ixodinae</taxon>
        <taxon>Ixodes</taxon>
    </lineage>
</organism>
<dbReference type="PaxDb" id="6945-B7PR59"/>